<keyword evidence="1" id="KW-1133">Transmembrane helix</keyword>
<keyword evidence="3" id="KW-1185">Reference proteome</keyword>
<gene>
    <name evidence="2" type="ORF">GOODEAATRI_028377</name>
</gene>
<accession>A0ABV0P8H5</accession>
<keyword evidence="1" id="KW-0812">Transmembrane</keyword>
<organism evidence="2 3">
    <name type="scientific">Goodea atripinnis</name>
    <dbReference type="NCBI Taxonomy" id="208336"/>
    <lineage>
        <taxon>Eukaryota</taxon>
        <taxon>Metazoa</taxon>
        <taxon>Chordata</taxon>
        <taxon>Craniata</taxon>
        <taxon>Vertebrata</taxon>
        <taxon>Euteleostomi</taxon>
        <taxon>Actinopterygii</taxon>
        <taxon>Neopterygii</taxon>
        <taxon>Teleostei</taxon>
        <taxon>Neoteleostei</taxon>
        <taxon>Acanthomorphata</taxon>
        <taxon>Ovalentaria</taxon>
        <taxon>Atherinomorphae</taxon>
        <taxon>Cyprinodontiformes</taxon>
        <taxon>Goodeidae</taxon>
        <taxon>Goodea</taxon>
    </lineage>
</organism>
<comment type="caution">
    <text evidence="2">The sequence shown here is derived from an EMBL/GenBank/DDBJ whole genome shotgun (WGS) entry which is preliminary data.</text>
</comment>
<dbReference type="EMBL" id="JAHRIO010063888">
    <property type="protein sequence ID" value="MEQ2179749.1"/>
    <property type="molecule type" value="Genomic_DNA"/>
</dbReference>
<protein>
    <submittedName>
        <fullName evidence="2">Uncharacterized protein</fullName>
    </submittedName>
</protein>
<proteinExistence type="predicted"/>
<reference evidence="2 3" key="1">
    <citation type="submission" date="2021-06" db="EMBL/GenBank/DDBJ databases">
        <authorList>
            <person name="Palmer J.M."/>
        </authorList>
    </citation>
    <scope>NUCLEOTIDE SEQUENCE [LARGE SCALE GENOMIC DNA]</scope>
    <source>
        <strain evidence="2 3">GA_2019</strain>
        <tissue evidence="2">Muscle</tissue>
    </source>
</reference>
<evidence type="ECO:0000313" key="2">
    <source>
        <dbReference type="EMBL" id="MEQ2179749.1"/>
    </source>
</evidence>
<feature type="transmembrane region" description="Helical" evidence="1">
    <location>
        <begin position="57"/>
        <end position="75"/>
    </location>
</feature>
<evidence type="ECO:0000313" key="3">
    <source>
        <dbReference type="Proteomes" id="UP001476798"/>
    </source>
</evidence>
<evidence type="ECO:0000256" key="1">
    <source>
        <dbReference type="SAM" id="Phobius"/>
    </source>
</evidence>
<keyword evidence="1" id="KW-0472">Membrane</keyword>
<name>A0ABV0P8H5_9TELE</name>
<dbReference type="Proteomes" id="UP001476798">
    <property type="component" value="Unassembled WGS sequence"/>
</dbReference>
<sequence length="110" mass="12427">MHQKFKKNCGLAHGGVIITCIFVEHSWVAIKTYTTYNIAEMFLEPIKIRCGVSLSDCLFFFMLSTYSICVIYRLILSNVTAVTVPPPWVPSMHKARGSLKWKSPDSFAPP</sequence>